<feature type="compositionally biased region" description="Basic and acidic residues" evidence="2">
    <location>
        <begin position="1"/>
        <end position="16"/>
    </location>
</feature>
<feature type="domain" description="PAS" evidence="3">
    <location>
        <begin position="36"/>
        <end position="64"/>
    </location>
</feature>
<dbReference type="InterPro" id="IPR036457">
    <property type="entry name" value="PPM-type-like_dom_sf"/>
</dbReference>
<reference evidence="5" key="1">
    <citation type="submission" date="2017-05" db="EMBL/GenBank/DDBJ databases">
        <title>Streptomyces olivochromogenes NBRC 3561 whole genome shotgun sequence.</title>
        <authorList>
            <person name="Dohra H."/>
            <person name="Kodani S."/>
        </authorList>
    </citation>
    <scope>NUCLEOTIDE SEQUENCE [LARGE SCALE GENOMIC DNA]</scope>
    <source>
        <strain evidence="5">NBRC 3561</strain>
    </source>
</reference>
<dbReference type="EMBL" id="BDQI01000054">
    <property type="protein sequence ID" value="GAX58460.1"/>
    <property type="molecule type" value="Genomic_DNA"/>
</dbReference>
<dbReference type="InterPro" id="IPR029016">
    <property type="entry name" value="GAF-like_dom_sf"/>
</dbReference>
<dbReference type="Gene3D" id="3.60.40.10">
    <property type="entry name" value="PPM-type phosphatase domain"/>
    <property type="match status" value="1"/>
</dbReference>
<dbReference type="CDD" id="cd00130">
    <property type="entry name" value="PAS"/>
    <property type="match status" value="1"/>
</dbReference>
<comment type="caution">
    <text evidence="4">The sequence shown here is derived from an EMBL/GenBank/DDBJ whole genome shotgun (WGS) entry which is preliminary data.</text>
</comment>
<dbReference type="CDD" id="cd16936">
    <property type="entry name" value="HATPase_RsbW-like"/>
    <property type="match status" value="1"/>
</dbReference>
<dbReference type="SUPFAM" id="SSF55874">
    <property type="entry name" value="ATPase domain of HSP90 chaperone/DNA topoisomerase II/histidine kinase"/>
    <property type="match status" value="1"/>
</dbReference>
<dbReference type="InterPro" id="IPR013767">
    <property type="entry name" value="PAS_fold"/>
</dbReference>
<dbReference type="InterPro" id="IPR052016">
    <property type="entry name" value="Bact_Sigma-Reg"/>
</dbReference>
<evidence type="ECO:0000313" key="4">
    <source>
        <dbReference type="EMBL" id="GAX58460.1"/>
    </source>
</evidence>
<feature type="region of interest" description="Disordered" evidence="2">
    <location>
        <begin position="1"/>
        <end position="35"/>
    </location>
</feature>
<sequence>MERLPTHPGERPHESDTSPGPARTAPPTPPPTATAAVDARGIVTEWSEGARQLLGYPPSEIVGQPAARLLADDPGTAGAAALRDTAGRERWSGTVALRHRDGRRLRRELLAHRRTADGPVTEWLVVSAVTGTPEGQTPAGTPEGEAAGRPAPGSETSGSRAPGSGTPRSEAPGSGTPGSGRLGEWAFRQSPCVLAVFDADLRLVRANAGMEQVLSLTEDQMRGLRLPEIVPHPVSDETEAKMRRVLEGGGPQHLRAGAGPAGTGADDGWSTSLVPLKDPAGRVRAVCLAAHQRLQEHLARQRMLLLSEASARIGTTADSGRTAQELADIAVPRLADFAAVDLLDAPRHGGEPSPAAPARALTATRTAVRSVLDDGPAASTAGTKTLYPALSPVARCLAQGHGTLYDAADPDLLRWARQDPGAARLLGSGTHSVMVVPMRAHGATLGVALFGRNRRAEPFEADDLWLAEELTAKAAVSIHTARRDSREHTSTMTLQRSLLPQTLPEQGALDIATRYLPAGTRAGVGGDWFDVIPLSGARVALVVGDVVGHGIRASATMGRLRTAVRTLADVDLPPDELLTHLDDLVLHLSADEGGTDGAEESAGGIGTTCLYAVYDPVSRRCALARAGHPPPAAVTPDGAVRFLDVPAGPPLGLGGLPFETFETELPEGSLLALYTDGLLAARDHDIDEALDKMFAALARPAKTLDTVCDRVLTAMLTHRPDDDIALLVARTRALHADRVAAWDLASDPAVVAQARKHATEQLTAWGLDDAAFITELTVSELVTNAIRYGRPPIQLRLIHEDSTLTCEVFDSSSTAPHMRRARTFDEGGRGLLLVGQLARRWGTRHALTGKTVWAEQSLSPGSPG</sequence>
<dbReference type="SUPFAM" id="SSF81606">
    <property type="entry name" value="PP2C-like"/>
    <property type="match status" value="1"/>
</dbReference>
<dbReference type="STRING" id="1963.AQJ27_49620"/>
<dbReference type="Gene3D" id="3.30.450.20">
    <property type="entry name" value="PAS domain"/>
    <property type="match status" value="2"/>
</dbReference>
<dbReference type="SUPFAM" id="SSF55785">
    <property type="entry name" value="PYP-like sensor domain (PAS domain)"/>
    <property type="match status" value="2"/>
</dbReference>
<gene>
    <name evidence="4" type="ORF">SO3561_10033</name>
</gene>
<dbReference type="Pfam" id="PF08448">
    <property type="entry name" value="PAS_4"/>
    <property type="match status" value="1"/>
</dbReference>
<dbReference type="InterPro" id="IPR000014">
    <property type="entry name" value="PAS"/>
</dbReference>
<dbReference type="Pfam" id="PF13581">
    <property type="entry name" value="HATPase_c_2"/>
    <property type="match status" value="1"/>
</dbReference>
<dbReference type="SUPFAM" id="SSF55781">
    <property type="entry name" value="GAF domain-like"/>
    <property type="match status" value="1"/>
</dbReference>
<dbReference type="InterPro" id="IPR003594">
    <property type="entry name" value="HATPase_dom"/>
</dbReference>
<dbReference type="Pfam" id="PF07228">
    <property type="entry name" value="SpoIIE"/>
    <property type="match status" value="1"/>
</dbReference>
<dbReference type="Gene3D" id="3.30.450.40">
    <property type="match status" value="1"/>
</dbReference>
<accession>A0A250VWX6</accession>
<dbReference type="AlphaFoldDB" id="A0A250VWX6"/>
<dbReference type="FunFam" id="3.30.565.10:FF:000028">
    <property type="entry name" value="PAS sensor protein"/>
    <property type="match status" value="1"/>
</dbReference>
<dbReference type="SMART" id="SM00331">
    <property type="entry name" value="PP2C_SIG"/>
    <property type="match status" value="1"/>
</dbReference>
<dbReference type="SMART" id="SM00091">
    <property type="entry name" value="PAS"/>
    <property type="match status" value="2"/>
</dbReference>
<dbReference type="InterPro" id="IPR036890">
    <property type="entry name" value="HATPase_C_sf"/>
</dbReference>
<evidence type="ECO:0000259" key="3">
    <source>
        <dbReference type="PROSITE" id="PS50112"/>
    </source>
</evidence>
<dbReference type="InterPro" id="IPR035965">
    <property type="entry name" value="PAS-like_dom_sf"/>
</dbReference>
<protein>
    <recommendedName>
        <fullName evidence="3">PAS domain-containing protein</fullName>
    </recommendedName>
</protein>
<dbReference type="Pfam" id="PF00989">
    <property type="entry name" value="PAS"/>
    <property type="match status" value="1"/>
</dbReference>
<name>A0A250VWX6_STROL</name>
<keyword evidence="5" id="KW-1185">Reference proteome</keyword>
<dbReference type="Proteomes" id="UP000217446">
    <property type="component" value="Unassembled WGS sequence"/>
</dbReference>
<proteinExistence type="predicted"/>
<dbReference type="InterPro" id="IPR013656">
    <property type="entry name" value="PAS_4"/>
</dbReference>
<dbReference type="PROSITE" id="PS50112">
    <property type="entry name" value="PAS"/>
    <property type="match status" value="1"/>
</dbReference>
<dbReference type="FunFam" id="3.60.40.10:FF:000031">
    <property type="entry name" value="PAS sensor protein"/>
    <property type="match status" value="1"/>
</dbReference>
<keyword evidence="1" id="KW-0378">Hydrolase</keyword>
<evidence type="ECO:0000313" key="5">
    <source>
        <dbReference type="Proteomes" id="UP000217446"/>
    </source>
</evidence>
<dbReference type="InterPro" id="IPR001932">
    <property type="entry name" value="PPM-type_phosphatase-like_dom"/>
</dbReference>
<feature type="region of interest" description="Disordered" evidence="2">
    <location>
        <begin position="131"/>
        <end position="183"/>
    </location>
</feature>
<dbReference type="Gene3D" id="3.30.565.10">
    <property type="entry name" value="Histidine kinase-like ATPase, C-terminal domain"/>
    <property type="match status" value="1"/>
</dbReference>
<dbReference type="PANTHER" id="PTHR43156:SF2">
    <property type="entry name" value="STAGE II SPORULATION PROTEIN E"/>
    <property type="match status" value="1"/>
</dbReference>
<dbReference type="PANTHER" id="PTHR43156">
    <property type="entry name" value="STAGE II SPORULATION PROTEIN E-RELATED"/>
    <property type="match status" value="1"/>
</dbReference>
<evidence type="ECO:0000256" key="1">
    <source>
        <dbReference type="ARBA" id="ARBA00022801"/>
    </source>
</evidence>
<dbReference type="RefSeq" id="WP_079065916.1">
    <property type="nucleotide sequence ID" value="NZ_BDQI01000054.1"/>
</dbReference>
<evidence type="ECO:0000256" key="2">
    <source>
        <dbReference type="SAM" id="MobiDB-lite"/>
    </source>
</evidence>
<dbReference type="GO" id="GO:0006355">
    <property type="term" value="P:regulation of DNA-templated transcription"/>
    <property type="evidence" value="ECO:0007669"/>
    <property type="project" value="InterPro"/>
</dbReference>
<dbReference type="GO" id="GO:0016791">
    <property type="term" value="F:phosphatase activity"/>
    <property type="evidence" value="ECO:0007669"/>
    <property type="project" value="TreeGrafter"/>
</dbReference>
<organism evidence="4 5">
    <name type="scientific">Streptomyces olivochromogenes</name>
    <dbReference type="NCBI Taxonomy" id="1963"/>
    <lineage>
        <taxon>Bacteria</taxon>
        <taxon>Bacillati</taxon>
        <taxon>Actinomycetota</taxon>
        <taxon>Actinomycetes</taxon>
        <taxon>Kitasatosporales</taxon>
        <taxon>Streptomycetaceae</taxon>
        <taxon>Streptomyces</taxon>
    </lineage>
</organism>